<sequence>MDYKDVKQTGWRDVEKKLEEIIYLLEEHGLFISPSSRLNRYHKILSSLGKDLVDDLPKGFTTKEFRQIYPEVHQLYHGVIELCKADSFGKWSEKLKFLTSGTELPEKDSDHSSRNYQFELFIAGLLNKAGIHPICDEPDIRIEYQDGDFGIAIKRLNSYKNLRDNLRKARKQILRTERPGIIMLDLSLITNPQNLIPHAKSINNVTNHLIDFLNLFCNDNYQTIRNIIKEDSVFGIIFYVSTLCTINGVPGFSSRMSVLNLCPEDSSLMKNLSLIVNSLSKQSKDK</sequence>
<dbReference type="Proteomes" id="UP000321926">
    <property type="component" value="Unassembled WGS sequence"/>
</dbReference>
<proteinExistence type="predicted"/>
<reference evidence="1 2" key="1">
    <citation type="submission" date="2019-08" db="EMBL/GenBank/DDBJ databases">
        <authorList>
            <person name="Shi S."/>
        </authorList>
    </citation>
    <scope>NUCLEOTIDE SEQUENCE [LARGE SCALE GENOMIC DNA]</scope>
    <source>
        <strain evidence="1 2">GY10130</strain>
    </source>
</reference>
<dbReference type="RefSeq" id="WP_147924061.1">
    <property type="nucleotide sequence ID" value="NZ_VRTY01000147.1"/>
</dbReference>
<name>A0A5C8IPD2_9BACT</name>
<dbReference type="EMBL" id="VRTY01000147">
    <property type="protein sequence ID" value="TXK23388.1"/>
    <property type="molecule type" value="Genomic_DNA"/>
</dbReference>
<accession>A0A5C8IPD2</accession>
<evidence type="ECO:0000313" key="2">
    <source>
        <dbReference type="Proteomes" id="UP000321926"/>
    </source>
</evidence>
<comment type="caution">
    <text evidence="1">The sequence shown here is derived from an EMBL/GenBank/DDBJ whole genome shotgun (WGS) entry which is preliminary data.</text>
</comment>
<keyword evidence="2" id="KW-1185">Reference proteome</keyword>
<gene>
    <name evidence="1" type="ORF">FVR03_22645</name>
</gene>
<organism evidence="1 2">
    <name type="scientific">Pontibacter qinzhouensis</name>
    <dbReference type="NCBI Taxonomy" id="2603253"/>
    <lineage>
        <taxon>Bacteria</taxon>
        <taxon>Pseudomonadati</taxon>
        <taxon>Bacteroidota</taxon>
        <taxon>Cytophagia</taxon>
        <taxon>Cytophagales</taxon>
        <taxon>Hymenobacteraceae</taxon>
        <taxon>Pontibacter</taxon>
    </lineage>
</organism>
<protein>
    <submittedName>
        <fullName evidence="1">Uncharacterized protein</fullName>
    </submittedName>
</protein>
<evidence type="ECO:0000313" key="1">
    <source>
        <dbReference type="EMBL" id="TXK23388.1"/>
    </source>
</evidence>
<dbReference type="AlphaFoldDB" id="A0A5C8IPD2"/>
<dbReference type="OrthoDB" id="6797941at2"/>